<sequence length="163" mass="17733">MVSGSMKNLLRLTLLFTVTASLFFRASGFFLLKSSDRRLGPGQAAVRRNQKPPGVSRLCVEWRETPGKTVRTGDSVKVLTKDVTIGPSGTSSFGLVGTVVRVVGEEDDGKEPECRGSHIGWDAPFVVEFVLPFRDDDQGVGGEGKKVTGYFAEDEIVRVEPQD</sequence>
<name>A0A0G4HHT9_9ALVE</name>
<accession>A0A0G4HHT9</accession>
<reference evidence="1" key="1">
    <citation type="submission" date="2014-11" db="EMBL/GenBank/DDBJ databases">
        <authorList>
            <person name="Otto D Thomas"/>
            <person name="Naeem Raeece"/>
        </authorList>
    </citation>
    <scope>NUCLEOTIDE SEQUENCE</scope>
</reference>
<proteinExistence type="predicted"/>
<dbReference type="EMBL" id="CDMZ01002736">
    <property type="protein sequence ID" value="CEM43678.1"/>
    <property type="molecule type" value="Genomic_DNA"/>
</dbReference>
<protein>
    <submittedName>
        <fullName evidence="1">Uncharacterized protein</fullName>
    </submittedName>
</protein>
<gene>
    <name evidence="1" type="ORF">Cvel_1052</name>
</gene>
<dbReference type="AlphaFoldDB" id="A0A0G4HHT9"/>
<organism evidence="1">
    <name type="scientific">Chromera velia CCMP2878</name>
    <dbReference type="NCBI Taxonomy" id="1169474"/>
    <lineage>
        <taxon>Eukaryota</taxon>
        <taxon>Sar</taxon>
        <taxon>Alveolata</taxon>
        <taxon>Colpodellida</taxon>
        <taxon>Chromeraceae</taxon>
        <taxon>Chromera</taxon>
    </lineage>
</organism>
<evidence type="ECO:0000313" key="1">
    <source>
        <dbReference type="EMBL" id="CEM43678.1"/>
    </source>
</evidence>
<dbReference type="VEuPathDB" id="CryptoDB:Cvel_1052"/>